<evidence type="ECO:0000313" key="2">
    <source>
        <dbReference type="Proteomes" id="UP001060085"/>
    </source>
</evidence>
<evidence type="ECO:0000313" key="1">
    <source>
        <dbReference type="EMBL" id="KAI5649231.1"/>
    </source>
</evidence>
<accession>A0ACB9ZPP0</accession>
<sequence>MDLSKRIYKKAADLVGRTAKEKKKSLAAAAEDKRSCHAAAAQGNSQAAAAEDKQQLKQLKKKSAAEPAGTCTEIEAEKTAAEVADLLKKFWTLKSAEIGRSSCVAKLKEKQPQASRRKRP</sequence>
<comment type="caution">
    <text evidence="1">The sequence shown here is derived from an EMBL/GenBank/DDBJ whole genome shotgun (WGS) entry which is preliminary data.</text>
</comment>
<protein>
    <submittedName>
        <fullName evidence="1">Uncharacterized protein</fullName>
    </submittedName>
</protein>
<dbReference type="Proteomes" id="UP001060085">
    <property type="component" value="Linkage Group LG08"/>
</dbReference>
<organism evidence="1 2">
    <name type="scientific">Catharanthus roseus</name>
    <name type="common">Madagascar periwinkle</name>
    <name type="synonym">Vinca rosea</name>
    <dbReference type="NCBI Taxonomy" id="4058"/>
    <lineage>
        <taxon>Eukaryota</taxon>
        <taxon>Viridiplantae</taxon>
        <taxon>Streptophyta</taxon>
        <taxon>Embryophyta</taxon>
        <taxon>Tracheophyta</taxon>
        <taxon>Spermatophyta</taxon>
        <taxon>Magnoliopsida</taxon>
        <taxon>eudicotyledons</taxon>
        <taxon>Gunneridae</taxon>
        <taxon>Pentapetalae</taxon>
        <taxon>asterids</taxon>
        <taxon>lamiids</taxon>
        <taxon>Gentianales</taxon>
        <taxon>Apocynaceae</taxon>
        <taxon>Rauvolfioideae</taxon>
        <taxon>Vinceae</taxon>
        <taxon>Catharanthinae</taxon>
        <taxon>Catharanthus</taxon>
    </lineage>
</organism>
<gene>
    <name evidence="1" type="ORF">M9H77_35236</name>
</gene>
<reference evidence="2" key="1">
    <citation type="journal article" date="2023" name="Nat. Plants">
        <title>Single-cell RNA sequencing provides a high-resolution roadmap for understanding the multicellular compartmentation of specialized metabolism.</title>
        <authorList>
            <person name="Sun S."/>
            <person name="Shen X."/>
            <person name="Li Y."/>
            <person name="Li Y."/>
            <person name="Wang S."/>
            <person name="Li R."/>
            <person name="Zhang H."/>
            <person name="Shen G."/>
            <person name="Guo B."/>
            <person name="Wei J."/>
            <person name="Xu J."/>
            <person name="St-Pierre B."/>
            <person name="Chen S."/>
            <person name="Sun C."/>
        </authorList>
    </citation>
    <scope>NUCLEOTIDE SEQUENCE [LARGE SCALE GENOMIC DNA]</scope>
</reference>
<name>A0ACB9ZPP0_CATRO</name>
<keyword evidence="2" id="KW-1185">Reference proteome</keyword>
<proteinExistence type="predicted"/>
<dbReference type="EMBL" id="CM044708">
    <property type="protein sequence ID" value="KAI5649231.1"/>
    <property type="molecule type" value="Genomic_DNA"/>
</dbReference>